<reference evidence="3 4" key="1">
    <citation type="submission" date="2016-09" db="EMBL/GenBank/DDBJ databases">
        <title>Vagococcus teuberi sp. nov., isolated from the Malian artisanal sour milk fene.</title>
        <authorList>
            <person name="Wullschleger S."/>
            <person name="Seifert C."/>
            <person name="Baumgartner S."/>
            <person name="Lacroix C."/>
            <person name="Bonfoh B."/>
            <person name="Stevens M.J."/>
            <person name="Meile L."/>
        </authorList>
    </citation>
    <scope>NUCLEOTIDE SEQUENCE [LARGE SCALE GENOMIC DNA]</scope>
    <source>
        <strain evidence="3 4">DSM 21459</strain>
    </source>
</reference>
<evidence type="ECO:0000259" key="2">
    <source>
        <dbReference type="Pfam" id="PF19124"/>
    </source>
</evidence>
<proteinExistence type="predicted"/>
<feature type="transmembrane region" description="Helical" evidence="1">
    <location>
        <begin position="183"/>
        <end position="202"/>
    </location>
</feature>
<dbReference type="Proteomes" id="UP000191200">
    <property type="component" value="Chromosome"/>
</dbReference>
<sequence>MIWMISLLLLFLGFSMAMTPYIAQRGIVFGVTMPEENDEIAKLKKHYFLQNMTVTVIFIILSVVFDRGVKVTDEVLSILMTVFISCQIVYGIMSYFVCNRRMLRYKEKMIAEGYQPNKKITLDLSFRENMSIFPTWILIAIQVIIIAFEIVITIKNQTIIPNKIIMQWDFQGNPTRIVDKTWLNIYSAPIIQLVLVFILSFTNESYKRGKQRVMDKQSVKWSQSFRKMSSYMGAVIAVLVQIMMFVIQMTSVVPFLTEKTMTKILMITIGLMLLAIIGLMVIYGQSGARINQESATPASYDDDKYWKGGMFYFNREDPSFWVEKRMGIGMTINLANWKAVVFVVAPIVVILGITFFIG</sequence>
<gene>
    <name evidence="3" type="ORF">BHY08_04980</name>
</gene>
<keyword evidence="1" id="KW-0812">Transmembrane</keyword>
<dbReference type="InterPro" id="IPR043831">
    <property type="entry name" value="DUF5808"/>
</dbReference>
<evidence type="ECO:0000313" key="3">
    <source>
        <dbReference type="EMBL" id="APB31236.1"/>
    </source>
</evidence>
<keyword evidence="1" id="KW-1133">Transmembrane helix</keyword>
<evidence type="ECO:0000313" key="4">
    <source>
        <dbReference type="Proteomes" id="UP000191200"/>
    </source>
</evidence>
<dbReference type="GO" id="GO:0009636">
    <property type="term" value="P:response to toxic substance"/>
    <property type="evidence" value="ECO:0007669"/>
    <property type="project" value="TreeGrafter"/>
</dbReference>
<feature type="domain" description="DUF5808" evidence="2">
    <location>
        <begin position="315"/>
        <end position="339"/>
    </location>
</feature>
<dbReference type="PANTHER" id="PTHR37810">
    <property type="entry name" value="IMMUNITY PROTEIN SDPI"/>
    <property type="match status" value="1"/>
</dbReference>
<dbReference type="AlphaFoldDB" id="A0A1J0A5M5"/>
<protein>
    <recommendedName>
        <fullName evidence="2">DUF5808 domain-containing protein</fullName>
    </recommendedName>
</protein>
<feature type="transmembrane region" description="Helical" evidence="1">
    <location>
        <begin position="264"/>
        <end position="283"/>
    </location>
</feature>
<dbReference type="EMBL" id="CP017267">
    <property type="protein sequence ID" value="APB31236.1"/>
    <property type="molecule type" value="Genomic_DNA"/>
</dbReference>
<accession>A0A1J0A5M5</accession>
<feature type="transmembrane region" description="Helical" evidence="1">
    <location>
        <begin position="132"/>
        <end position="154"/>
    </location>
</feature>
<feature type="transmembrane region" description="Helical" evidence="1">
    <location>
        <begin position="339"/>
        <end position="357"/>
    </location>
</feature>
<keyword evidence="1" id="KW-0472">Membrane</keyword>
<feature type="transmembrane region" description="Helical" evidence="1">
    <location>
        <begin position="77"/>
        <end position="97"/>
    </location>
</feature>
<feature type="transmembrane region" description="Helical" evidence="1">
    <location>
        <begin position="46"/>
        <end position="65"/>
    </location>
</feature>
<name>A0A1J0A5M5_9ENTE</name>
<dbReference type="Pfam" id="PF19124">
    <property type="entry name" value="DUF5808"/>
    <property type="match status" value="1"/>
</dbReference>
<dbReference type="STRING" id="519472.BHY08_04980"/>
<keyword evidence="4" id="KW-1185">Reference proteome</keyword>
<evidence type="ECO:0000256" key="1">
    <source>
        <dbReference type="SAM" id="Phobius"/>
    </source>
</evidence>
<dbReference type="PANTHER" id="PTHR37810:SF9">
    <property type="entry name" value="MEMBRANE PROTEIN"/>
    <property type="match status" value="1"/>
</dbReference>
<feature type="transmembrane region" description="Helical" evidence="1">
    <location>
        <begin position="231"/>
        <end position="257"/>
    </location>
</feature>
<organism evidence="3 4">
    <name type="scientific">Vagococcus teuberi</name>
    <dbReference type="NCBI Taxonomy" id="519472"/>
    <lineage>
        <taxon>Bacteria</taxon>
        <taxon>Bacillati</taxon>
        <taxon>Bacillota</taxon>
        <taxon>Bacilli</taxon>
        <taxon>Lactobacillales</taxon>
        <taxon>Enterococcaceae</taxon>
        <taxon>Vagococcus</taxon>
    </lineage>
</organism>
<dbReference type="KEGG" id="vte:BHY08_04980"/>
<dbReference type="OrthoDB" id="157646at2"/>
<dbReference type="RefSeq" id="WP_071456824.1">
    <property type="nucleotide sequence ID" value="NZ_CP017267.1"/>
</dbReference>